<keyword evidence="9" id="KW-1185">Reference proteome</keyword>
<keyword evidence="2 6" id="KW-1003">Cell membrane</keyword>
<feature type="transmembrane region" description="Helical" evidence="6">
    <location>
        <begin position="45"/>
        <end position="68"/>
    </location>
</feature>
<feature type="transmembrane region" description="Helical" evidence="6">
    <location>
        <begin position="162"/>
        <end position="181"/>
    </location>
</feature>
<evidence type="ECO:0000259" key="7">
    <source>
        <dbReference type="Pfam" id="PF09335"/>
    </source>
</evidence>
<comment type="caution">
    <text evidence="8">The sequence shown here is derived from an EMBL/GenBank/DDBJ whole genome shotgun (WGS) entry which is preliminary data.</text>
</comment>
<feature type="domain" description="VTT" evidence="7">
    <location>
        <begin position="64"/>
        <end position="182"/>
    </location>
</feature>
<feature type="transmembrane region" description="Helical" evidence="6">
    <location>
        <begin position="129"/>
        <end position="150"/>
    </location>
</feature>
<reference evidence="8 9" key="1">
    <citation type="submission" date="2022-01" db="EMBL/GenBank/DDBJ databases">
        <title>Alkalihalobacillus sp. EGI L200015, a novel bacterium isolated from a salt lake sediment.</title>
        <authorList>
            <person name="Gao L."/>
            <person name="Fang B.-Z."/>
            <person name="Li W.-J."/>
        </authorList>
    </citation>
    <scope>NUCLEOTIDE SEQUENCE [LARGE SCALE GENOMIC DNA]</scope>
    <source>
        <strain evidence="8 9">KCTC 12718</strain>
    </source>
</reference>
<keyword evidence="3 6" id="KW-0812">Transmembrane</keyword>
<evidence type="ECO:0000313" key="9">
    <source>
        <dbReference type="Proteomes" id="UP001649381"/>
    </source>
</evidence>
<dbReference type="PANTHER" id="PTHR12677">
    <property type="entry name" value="GOLGI APPARATUS MEMBRANE PROTEIN TVP38-RELATED"/>
    <property type="match status" value="1"/>
</dbReference>
<evidence type="ECO:0000256" key="5">
    <source>
        <dbReference type="ARBA" id="ARBA00023136"/>
    </source>
</evidence>
<comment type="similarity">
    <text evidence="6">Belongs to the TVP38/TMEM64 family.</text>
</comment>
<gene>
    <name evidence="8" type="ORF">L2716_06775</name>
</gene>
<dbReference type="PANTHER" id="PTHR12677:SF59">
    <property type="entry name" value="GOLGI APPARATUS MEMBRANE PROTEIN TVP38-RELATED"/>
    <property type="match status" value="1"/>
</dbReference>
<feature type="transmembrane region" description="Helical" evidence="6">
    <location>
        <begin position="193"/>
        <end position="211"/>
    </location>
</feature>
<dbReference type="InterPro" id="IPR015414">
    <property type="entry name" value="TMEM64"/>
</dbReference>
<organism evidence="8 9">
    <name type="scientific">Pseudalkalibacillus berkeleyi</name>
    <dbReference type="NCBI Taxonomy" id="1069813"/>
    <lineage>
        <taxon>Bacteria</taxon>
        <taxon>Bacillati</taxon>
        <taxon>Bacillota</taxon>
        <taxon>Bacilli</taxon>
        <taxon>Bacillales</taxon>
        <taxon>Fictibacillaceae</taxon>
        <taxon>Pseudalkalibacillus</taxon>
    </lineage>
</organism>
<dbReference type="EMBL" id="JAKIJS010000001">
    <property type="protein sequence ID" value="MCF6137428.1"/>
    <property type="molecule type" value="Genomic_DNA"/>
</dbReference>
<evidence type="ECO:0000256" key="2">
    <source>
        <dbReference type="ARBA" id="ARBA00022475"/>
    </source>
</evidence>
<dbReference type="InterPro" id="IPR032816">
    <property type="entry name" value="VTT_dom"/>
</dbReference>
<evidence type="ECO:0000256" key="1">
    <source>
        <dbReference type="ARBA" id="ARBA00004651"/>
    </source>
</evidence>
<accession>A0ABS9GXC4</accession>
<dbReference type="Proteomes" id="UP001649381">
    <property type="component" value="Unassembled WGS sequence"/>
</dbReference>
<evidence type="ECO:0000256" key="3">
    <source>
        <dbReference type="ARBA" id="ARBA00022692"/>
    </source>
</evidence>
<protein>
    <recommendedName>
        <fullName evidence="6">TVP38/TMEM64 family membrane protein</fullName>
    </recommendedName>
</protein>
<proteinExistence type="inferred from homology"/>
<evidence type="ECO:0000256" key="6">
    <source>
        <dbReference type="RuleBase" id="RU366058"/>
    </source>
</evidence>
<keyword evidence="5 6" id="KW-0472">Membrane</keyword>
<name>A0ABS9GXC4_9BACL</name>
<comment type="subcellular location">
    <subcellularLocation>
        <location evidence="1 6">Cell membrane</location>
        <topology evidence="1 6">Multi-pass membrane protein</topology>
    </subcellularLocation>
</comment>
<evidence type="ECO:0000313" key="8">
    <source>
        <dbReference type="EMBL" id="MCF6137428.1"/>
    </source>
</evidence>
<feature type="transmembrane region" description="Helical" evidence="6">
    <location>
        <begin position="75"/>
        <end position="101"/>
    </location>
</feature>
<dbReference type="Pfam" id="PF09335">
    <property type="entry name" value="VTT_dom"/>
    <property type="match status" value="1"/>
</dbReference>
<dbReference type="RefSeq" id="WP_236333010.1">
    <property type="nucleotide sequence ID" value="NZ_JAKIJS010000001.1"/>
</dbReference>
<sequence length="222" mass="24800">MKKFIIILTSVLILVFIILKSEDFINLLTSSNIDRVVRYVESWGILAPVISILLMVFQAIAAPIPAFLVTSTNGLLFGIFWGSVISWIGAMLGALVAFYLAKKLGYEFVKKKVKHTRTLNRIDQLNGKYGFWIVLLARLIPIVSFDLISFGAGLAGMKLRTFLISTGIGMLPATIAYTVLGNDVRNLETFNERMIVIVLILGLVTLLGYFFRKRYMNEKPGS</sequence>
<keyword evidence="4 6" id="KW-1133">Transmembrane helix</keyword>
<evidence type="ECO:0000256" key="4">
    <source>
        <dbReference type="ARBA" id="ARBA00022989"/>
    </source>
</evidence>